<dbReference type="OrthoDB" id="2055747at2"/>
<feature type="transmembrane region" description="Helical" evidence="8">
    <location>
        <begin position="62"/>
        <end position="82"/>
    </location>
</feature>
<evidence type="ECO:0000256" key="8">
    <source>
        <dbReference type="HAMAP-Rule" id="MF_01466"/>
    </source>
</evidence>
<accession>A0A4Z1E157</accession>
<dbReference type="PIRSF" id="PIRSF004557">
    <property type="entry name" value="SecY"/>
    <property type="match status" value="1"/>
</dbReference>
<dbReference type="PRINTS" id="PR00303">
    <property type="entry name" value="SECYTRNLCASE"/>
</dbReference>
<keyword evidence="4 8" id="KW-0653">Protein transport</keyword>
<keyword evidence="2 8" id="KW-1003">Cell membrane</keyword>
<evidence type="ECO:0000256" key="4">
    <source>
        <dbReference type="ARBA" id="ARBA00022927"/>
    </source>
</evidence>
<comment type="similarity">
    <text evidence="8">Belongs to the SecY/SEC61-alpha family. SecY2 subfamily.</text>
</comment>
<dbReference type="AlphaFoldDB" id="A0A4Z1E157"/>
<comment type="caution">
    <text evidence="10">The sequence shown here is derived from an EMBL/GenBank/DDBJ whole genome shotgun (WGS) entry which is preliminary data.</text>
</comment>
<proteinExistence type="inferred from homology"/>
<dbReference type="NCBIfam" id="TIGR02920">
    <property type="entry name" value="acc_sec_Y2"/>
    <property type="match status" value="1"/>
</dbReference>
<dbReference type="EMBL" id="SRRP01000001">
    <property type="protein sequence ID" value="TGN92694.1"/>
    <property type="molecule type" value="Genomic_DNA"/>
</dbReference>
<feature type="transmembrane region" description="Helical" evidence="8">
    <location>
        <begin position="129"/>
        <end position="150"/>
    </location>
</feature>
<evidence type="ECO:0000256" key="1">
    <source>
        <dbReference type="ARBA" id="ARBA00022448"/>
    </source>
</evidence>
<evidence type="ECO:0000256" key="6">
    <source>
        <dbReference type="ARBA" id="ARBA00023010"/>
    </source>
</evidence>
<evidence type="ECO:0000313" key="10">
    <source>
        <dbReference type="EMBL" id="TGN92694.1"/>
    </source>
</evidence>
<evidence type="ECO:0000256" key="5">
    <source>
        <dbReference type="ARBA" id="ARBA00022989"/>
    </source>
</evidence>
<evidence type="ECO:0000313" key="11">
    <source>
        <dbReference type="Proteomes" id="UP000297986"/>
    </source>
</evidence>
<reference evidence="10 11" key="1">
    <citation type="submission" date="2019-04" db="EMBL/GenBank/DDBJ databases">
        <title>Genome sequencing of Streptococcus rubneri DSM 26920(T).</title>
        <authorList>
            <person name="Kook J.-K."/>
            <person name="Park S.-N."/>
            <person name="Lim Y.K."/>
        </authorList>
    </citation>
    <scope>NUCLEOTIDE SEQUENCE [LARGE SCALE GENOMIC DNA]</scope>
    <source>
        <strain evidence="10 11">DSM 26920</strain>
    </source>
</reference>
<dbReference type="RefSeq" id="WP_135782931.1">
    <property type="nucleotide sequence ID" value="NZ_JADMRL010000005.1"/>
</dbReference>
<evidence type="ECO:0000256" key="9">
    <source>
        <dbReference type="NCBIfam" id="TIGR02920"/>
    </source>
</evidence>
<dbReference type="InterPro" id="IPR002208">
    <property type="entry name" value="SecY/SEC61-alpha"/>
</dbReference>
<feature type="transmembrane region" description="Helical" evidence="8">
    <location>
        <begin position="103"/>
        <end position="123"/>
    </location>
</feature>
<comment type="subcellular location">
    <subcellularLocation>
        <location evidence="8">Cell membrane</location>
        <topology evidence="8">Multi-pass membrane protein</topology>
    </subcellularLocation>
</comment>
<feature type="transmembrane region" description="Helical" evidence="8">
    <location>
        <begin position="367"/>
        <end position="387"/>
    </location>
</feature>
<dbReference type="HAMAP" id="MF_01466">
    <property type="entry name" value="SecY2"/>
    <property type="match status" value="1"/>
</dbReference>
<dbReference type="Proteomes" id="UP000297986">
    <property type="component" value="Unassembled WGS sequence"/>
</dbReference>
<protein>
    <recommendedName>
        <fullName evidence="8 9">Accessory Sec system protein translocase subunit SecY2</fullName>
    </recommendedName>
</protein>
<evidence type="ECO:0000256" key="2">
    <source>
        <dbReference type="ARBA" id="ARBA00022475"/>
    </source>
</evidence>
<feature type="transmembrane region" description="Helical" evidence="8">
    <location>
        <begin position="338"/>
        <end position="361"/>
    </location>
</feature>
<dbReference type="Pfam" id="PF00344">
    <property type="entry name" value="SecY"/>
    <property type="match status" value="1"/>
</dbReference>
<dbReference type="SUPFAM" id="SSF103491">
    <property type="entry name" value="Preprotein translocase SecY subunit"/>
    <property type="match status" value="1"/>
</dbReference>
<comment type="subunit">
    <text evidence="8">Component of the accessory SecA2/SecY2 protein translocase complex required to export cell wall proteins. May form heterotrimers with SecE and SecG subunits.</text>
</comment>
<evidence type="ECO:0000256" key="7">
    <source>
        <dbReference type="ARBA" id="ARBA00023136"/>
    </source>
</evidence>
<feature type="transmembrane region" description="Helical" evidence="8">
    <location>
        <begin position="285"/>
        <end position="306"/>
    </location>
</feature>
<dbReference type="NCBIfam" id="NF009082">
    <property type="entry name" value="PRK12417.1"/>
    <property type="match status" value="1"/>
</dbReference>
<feature type="transmembrane region" description="Helical" evidence="8">
    <location>
        <begin position="157"/>
        <end position="175"/>
    </location>
</feature>
<comment type="function">
    <text evidence="8">Part of the accessory SecA2/SecY2 system specifically required for export of possible cell wall proteins. The central subunit of a protein translocation channel.</text>
</comment>
<feature type="transmembrane region" description="Helical" evidence="8">
    <location>
        <begin position="12"/>
        <end position="32"/>
    </location>
</feature>
<gene>
    <name evidence="8" type="primary">secY2</name>
    <name evidence="10" type="ORF">E5S68_07195</name>
</gene>
<dbReference type="InterPro" id="IPR014269">
    <property type="entry name" value="SecY2"/>
</dbReference>
<dbReference type="GO" id="GO:0005886">
    <property type="term" value="C:plasma membrane"/>
    <property type="evidence" value="ECO:0007669"/>
    <property type="project" value="UniProtKB-SubCell"/>
</dbReference>
<dbReference type="Gene3D" id="1.10.3370.10">
    <property type="entry name" value="SecY subunit domain"/>
    <property type="match status" value="1"/>
</dbReference>
<sequence length="404" mass="45964">MMKRSEVGKRFCWTILFVFIYVFGSKIALPFVDLSRALNVNETTATGLQLSSAIMGGNLRGMSIFSIGLSPWMSSMILWRMFTVSKRFNLEKTSADIVERRKMYLTLVLALVQALAVSMYLPLQTSLDSALVIAVNTMIMIAGTFFLVWLSDLNAALGLGNSVVIMMAGMVMYLPEDIMRTLSKIDIPTYWYTIGLFLILVFVFTAVLIEYARYRIPVNKLGIHNNLKSYTFLDIKLNPAGGMPFMYAMTLVSIPQYVLLLVLSMDSNAKWAAKLAKELVMGEPVWILLYVFMIALLSFAFSFVNVNGEEIAEKMMKNSEYIDSVYPGPDTRKFINRIVLRLTVFGTLYLILFTALPFSVLLWDKDLLRLTMIPGTFLMFVGMIYNIREEIHALQVNQRYTRLF</sequence>
<evidence type="ECO:0000256" key="3">
    <source>
        <dbReference type="ARBA" id="ARBA00022692"/>
    </source>
</evidence>
<keyword evidence="1 8" id="KW-0813">Transport</keyword>
<feature type="transmembrane region" description="Helical" evidence="8">
    <location>
        <begin position="190"/>
        <end position="211"/>
    </location>
</feature>
<feature type="transmembrane region" description="Helical" evidence="8">
    <location>
        <begin position="245"/>
        <end position="265"/>
    </location>
</feature>
<dbReference type="InterPro" id="IPR023201">
    <property type="entry name" value="SecY_dom_sf"/>
</dbReference>
<dbReference type="PANTHER" id="PTHR10906">
    <property type="entry name" value="SECY/SEC61-ALPHA FAMILY MEMBER"/>
    <property type="match status" value="1"/>
</dbReference>
<keyword evidence="3 8" id="KW-0812">Transmembrane</keyword>
<dbReference type="GO" id="GO:0065002">
    <property type="term" value="P:intracellular protein transmembrane transport"/>
    <property type="evidence" value="ECO:0007669"/>
    <property type="project" value="UniProtKB-UniRule"/>
</dbReference>
<keyword evidence="7 8" id="KW-0472">Membrane</keyword>
<keyword evidence="11" id="KW-1185">Reference proteome</keyword>
<keyword evidence="6 8" id="KW-0811">Translocation</keyword>
<organism evidence="10 11">
    <name type="scientific">Streptococcus rubneri</name>
    <dbReference type="NCBI Taxonomy" id="1234680"/>
    <lineage>
        <taxon>Bacteria</taxon>
        <taxon>Bacillati</taxon>
        <taxon>Bacillota</taxon>
        <taxon>Bacilli</taxon>
        <taxon>Lactobacillales</taxon>
        <taxon>Streptococcaceae</taxon>
        <taxon>Streptococcus</taxon>
    </lineage>
</organism>
<keyword evidence="5 8" id="KW-1133">Transmembrane helix</keyword>
<dbReference type="GO" id="GO:0006605">
    <property type="term" value="P:protein targeting"/>
    <property type="evidence" value="ECO:0007669"/>
    <property type="project" value="UniProtKB-UniRule"/>
</dbReference>
<name>A0A4Z1E157_9STRE</name>